<dbReference type="FunCoup" id="A0A3N4LKC3">
    <property type="interactions" value="1181"/>
</dbReference>
<accession>A0A3N4LKC3</accession>
<evidence type="ECO:0000256" key="8">
    <source>
        <dbReference type="ARBA" id="ARBA00046432"/>
    </source>
</evidence>
<dbReference type="InterPro" id="IPR000649">
    <property type="entry name" value="IF-2B-related"/>
</dbReference>
<dbReference type="OrthoDB" id="10249309at2759"/>
<dbReference type="Pfam" id="PF01008">
    <property type="entry name" value="IF-2B"/>
    <property type="match status" value="1"/>
</dbReference>
<comment type="subcellular location">
    <subcellularLocation>
        <location evidence="1">Cytoplasm</location>
        <location evidence="1">Cytosol</location>
    </subcellularLocation>
</comment>
<dbReference type="Gene3D" id="1.20.120.1070">
    <property type="entry name" value="Translation initiation factor eIF-2B, N-terminal domain"/>
    <property type="match status" value="1"/>
</dbReference>
<gene>
    <name evidence="11" type="ORF">L211DRAFT_787327</name>
</gene>
<dbReference type="EMBL" id="ML121547">
    <property type="protein sequence ID" value="RPB23300.1"/>
    <property type="molecule type" value="Genomic_DNA"/>
</dbReference>
<dbReference type="GO" id="GO:0003743">
    <property type="term" value="F:translation initiation factor activity"/>
    <property type="evidence" value="ECO:0007669"/>
    <property type="project" value="UniProtKB-KW"/>
</dbReference>
<dbReference type="GO" id="GO:0005851">
    <property type="term" value="C:eukaryotic translation initiation factor 2B complex"/>
    <property type="evidence" value="ECO:0007669"/>
    <property type="project" value="TreeGrafter"/>
</dbReference>
<feature type="region of interest" description="Disordered" evidence="10">
    <location>
        <begin position="1"/>
        <end position="24"/>
    </location>
</feature>
<evidence type="ECO:0000256" key="4">
    <source>
        <dbReference type="ARBA" id="ARBA00022540"/>
    </source>
</evidence>
<comment type="similarity">
    <text evidence="2 9">Belongs to the eIF-2B alpha/beta/delta subunits family.</text>
</comment>
<organism evidence="11 12">
    <name type="scientific">Terfezia boudieri ATCC MYA-4762</name>
    <dbReference type="NCBI Taxonomy" id="1051890"/>
    <lineage>
        <taxon>Eukaryota</taxon>
        <taxon>Fungi</taxon>
        <taxon>Dikarya</taxon>
        <taxon>Ascomycota</taxon>
        <taxon>Pezizomycotina</taxon>
        <taxon>Pezizomycetes</taxon>
        <taxon>Pezizales</taxon>
        <taxon>Pezizaceae</taxon>
        <taxon>Terfezia</taxon>
    </lineage>
</organism>
<dbReference type="STRING" id="1051890.A0A3N4LKC3"/>
<protein>
    <recommendedName>
        <fullName evidence="6">Translation initiation factor eIF2B subunit alpha</fullName>
    </recommendedName>
    <alternativeName>
        <fullName evidence="7">eIF2B GDP-GTP exchange factor subunit alpha</fullName>
    </alternativeName>
</protein>
<dbReference type="PANTHER" id="PTHR45860">
    <property type="entry name" value="TRANSLATION INITIATION FACTOR EIF-2B SUBUNIT ALPHA"/>
    <property type="match status" value="1"/>
</dbReference>
<dbReference type="InterPro" id="IPR037171">
    <property type="entry name" value="NagB/RpiA_transferase-like"/>
</dbReference>
<keyword evidence="12" id="KW-1185">Reference proteome</keyword>
<evidence type="ECO:0000256" key="6">
    <source>
        <dbReference type="ARBA" id="ARBA00044208"/>
    </source>
</evidence>
<dbReference type="AlphaFoldDB" id="A0A3N4LKC3"/>
<dbReference type="Proteomes" id="UP000267821">
    <property type="component" value="Unassembled WGS sequence"/>
</dbReference>
<dbReference type="PANTHER" id="PTHR45860:SF1">
    <property type="entry name" value="TRANSLATION INITIATION FACTOR EIF-2B SUBUNIT ALPHA"/>
    <property type="match status" value="1"/>
</dbReference>
<keyword evidence="5" id="KW-0648">Protein biosynthesis</keyword>
<evidence type="ECO:0000256" key="9">
    <source>
        <dbReference type="RuleBase" id="RU003814"/>
    </source>
</evidence>
<proteinExistence type="inferred from homology"/>
<dbReference type="InParanoid" id="A0A3N4LKC3"/>
<evidence type="ECO:0000256" key="2">
    <source>
        <dbReference type="ARBA" id="ARBA00007251"/>
    </source>
</evidence>
<dbReference type="GO" id="GO:0005085">
    <property type="term" value="F:guanyl-nucleotide exchange factor activity"/>
    <property type="evidence" value="ECO:0007669"/>
    <property type="project" value="TreeGrafter"/>
</dbReference>
<evidence type="ECO:0000256" key="10">
    <source>
        <dbReference type="SAM" id="MobiDB-lite"/>
    </source>
</evidence>
<dbReference type="InterPro" id="IPR042529">
    <property type="entry name" value="IF_2B-like_C"/>
</dbReference>
<keyword evidence="3" id="KW-0963">Cytoplasm</keyword>
<evidence type="ECO:0000256" key="7">
    <source>
        <dbReference type="ARBA" id="ARBA00044236"/>
    </source>
</evidence>
<name>A0A3N4LKC3_9PEZI</name>
<sequence length="368" mass="39530">MHTYTDNPRFPAGSPTTSSPPLGLGLVETSSGPFDILTHYTTTLDSDPDLTMPIAAIESLVALLSSTSTTASTIAEFLSIIETGISVLKSSVPNAISLSAGCDLFLRYIVRSLEDPRDFDACRAHLLQHGKLFVDRAKSSRWAIAQYGAELIRDGSTVLLHSHSRVVTALLSFAAERNIRFRCIVLETAPSLSGLITARILRSKSIPVSVIPDNAVGYVMAKCDMVLVGAEGVVENGGIINAMGTYTIAVQAKANKKPFYVLAESHKFVRLFPLNQFELPVQPQYQNLLDFTTEERNANDQVGKEGEVGCVEGTDGKTGGKKVAMGGRGKGSAPLVDFTRPEYITALISESGVMTPSAVSEELIKIYS</sequence>
<evidence type="ECO:0000256" key="3">
    <source>
        <dbReference type="ARBA" id="ARBA00022490"/>
    </source>
</evidence>
<dbReference type="GO" id="GO:0005829">
    <property type="term" value="C:cytosol"/>
    <property type="evidence" value="ECO:0007669"/>
    <property type="project" value="UniProtKB-SubCell"/>
</dbReference>
<reference evidence="11 12" key="1">
    <citation type="journal article" date="2018" name="Nat. Ecol. Evol.">
        <title>Pezizomycetes genomes reveal the molecular basis of ectomycorrhizal truffle lifestyle.</title>
        <authorList>
            <person name="Murat C."/>
            <person name="Payen T."/>
            <person name="Noel B."/>
            <person name="Kuo A."/>
            <person name="Morin E."/>
            <person name="Chen J."/>
            <person name="Kohler A."/>
            <person name="Krizsan K."/>
            <person name="Balestrini R."/>
            <person name="Da Silva C."/>
            <person name="Montanini B."/>
            <person name="Hainaut M."/>
            <person name="Levati E."/>
            <person name="Barry K.W."/>
            <person name="Belfiori B."/>
            <person name="Cichocki N."/>
            <person name="Clum A."/>
            <person name="Dockter R.B."/>
            <person name="Fauchery L."/>
            <person name="Guy J."/>
            <person name="Iotti M."/>
            <person name="Le Tacon F."/>
            <person name="Lindquist E.A."/>
            <person name="Lipzen A."/>
            <person name="Malagnac F."/>
            <person name="Mello A."/>
            <person name="Molinier V."/>
            <person name="Miyauchi S."/>
            <person name="Poulain J."/>
            <person name="Riccioni C."/>
            <person name="Rubini A."/>
            <person name="Sitrit Y."/>
            <person name="Splivallo R."/>
            <person name="Traeger S."/>
            <person name="Wang M."/>
            <person name="Zifcakova L."/>
            <person name="Wipf D."/>
            <person name="Zambonelli A."/>
            <person name="Paolocci F."/>
            <person name="Nowrousian M."/>
            <person name="Ottonello S."/>
            <person name="Baldrian P."/>
            <person name="Spatafora J.W."/>
            <person name="Henrissat B."/>
            <person name="Nagy L.G."/>
            <person name="Aury J.M."/>
            <person name="Wincker P."/>
            <person name="Grigoriev I.V."/>
            <person name="Bonfante P."/>
            <person name="Martin F.M."/>
        </authorList>
    </citation>
    <scope>NUCLEOTIDE SEQUENCE [LARGE SCALE GENOMIC DNA]</scope>
    <source>
        <strain evidence="11 12">ATCC MYA-4762</strain>
    </source>
</reference>
<evidence type="ECO:0000313" key="12">
    <source>
        <dbReference type="Proteomes" id="UP000267821"/>
    </source>
</evidence>
<keyword evidence="4 11" id="KW-0396">Initiation factor</keyword>
<evidence type="ECO:0000256" key="5">
    <source>
        <dbReference type="ARBA" id="ARBA00022917"/>
    </source>
</evidence>
<dbReference type="InterPro" id="IPR051501">
    <property type="entry name" value="eIF2B_alpha/beta/delta"/>
</dbReference>
<dbReference type="Gene3D" id="3.40.50.10470">
    <property type="entry name" value="Translation initiation factor eif-2b, domain 2"/>
    <property type="match status" value="1"/>
</dbReference>
<comment type="subunit">
    <text evidence="8">Component of the translation initiation factor 2B (eIF2B) complex which is a heterodecamer of two sets of five different subunits: alpha, beta, gamma, delta and epsilon. Subunits alpha, beta and delta comprise a regulatory subcomplex and subunits epsilon and gamma comprise a catalytic subcomplex. Within the complex, the hexameric regulatory complex resides at the center, with the two heterodimeric catalytic subcomplexes bound on opposite sides.</text>
</comment>
<evidence type="ECO:0000313" key="11">
    <source>
        <dbReference type="EMBL" id="RPB23300.1"/>
    </source>
</evidence>
<evidence type="ECO:0000256" key="1">
    <source>
        <dbReference type="ARBA" id="ARBA00004514"/>
    </source>
</evidence>
<dbReference type="InterPro" id="IPR042528">
    <property type="entry name" value="elF-2B_alpha_N"/>
</dbReference>
<dbReference type="SUPFAM" id="SSF100950">
    <property type="entry name" value="NagB/RpiA/CoA transferase-like"/>
    <property type="match status" value="1"/>
</dbReference>